<dbReference type="EMBL" id="JAEKNN010000003">
    <property type="protein sequence ID" value="MBJ7607879.1"/>
    <property type="molecule type" value="Genomic_DNA"/>
</dbReference>
<feature type="region of interest" description="Disordered" evidence="2">
    <location>
        <begin position="1"/>
        <end position="65"/>
    </location>
</feature>
<comment type="caution">
    <text evidence="4">The sequence shown here is derived from an EMBL/GenBank/DDBJ whole genome shotgun (WGS) entry which is preliminary data.</text>
</comment>
<gene>
    <name evidence="4" type="ORF">JF887_00400</name>
</gene>
<dbReference type="AlphaFoldDB" id="A0A934KJW0"/>
<evidence type="ECO:0000313" key="4">
    <source>
        <dbReference type="EMBL" id="MBJ7607879.1"/>
    </source>
</evidence>
<dbReference type="Proteomes" id="UP000614410">
    <property type="component" value="Unassembled WGS sequence"/>
</dbReference>
<evidence type="ECO:0000256" key="1">
    <source>
        <dbReference type="ARBA" id="ARBA00009129"/>
    </source>
</evidence>
<comment type="similarity">
    <text evidence="1">Belongs to the UPF0337 (CsbD) family.</text>
</comment>
<dbReference type="SUPFAM" id="SSF69047">
    <property type="entry name" value="Hypothetical protein YjbJ"/>
    <property type="match status" value="1"/>
</dbReference>
<evidence type="ECO:0000259" key="3">
    <source>
        <dbReference type="Pfam" id="PF05532"/>
    </source>
</evidence>
<name>A0A934KJW0_9BACT</name>
<feature type="compositionally biased region" description="Basic and acidic residues" evidence="2">
    <location>
        <begin position="1"/>
        <end position="22"/>
    </location>
</feature>
<reference evidence="4 5" key="1">
    <citation type="submission" date="2020-10" db="EMBL/GenBank/DDBJ databases">
        <title>Ca. Dormibacterota MAGs.</title>
        <authorList>
            <person name="Montgomery K."/>
        </authorList>
    </citation>
    <scope>NUCLEOTIDE SEQUENCE [LARGE SCALE GENOMIC DNA]</scope>
    <source>
        <strain evidence="4">Mitchell_Peninsula_5</strain>
    </source>
</reference>
<accession>A0A934KJW0</accession>
<organism evidence="4 5">
    <name type="scientific">Candidatus Amunia macphersoniae</name>
    <dbReference type="NCBI Taxonomy" id="3127014"/>
    <lineage>
        <taxon>Bacteria</taxon>
        <taxon>Bacillati</taxon>
        <taxon>Candidatus Dormiibacterota</taxon>
        <taxon>Candidatus Dormibacteria</taxon>
        <taxon>Candidatus Aeolococcales</taxon>
        <taxon>Candidatus Aeolococcaceae</taxon>
        <taxon>Candidatus Amunia</taxon>
    </lineage>
</organism>
<evidence type="ECO:0000256" key="2">
    <source>
        <dbReference type="SAM" id="MobiDB-lite"/>
    </source>
</evidence>
<dbReference type="InterPro" id="IPR036629">
    <property type="entry name" value="YjbJ_sf"/>
</dbReference>
<dbReference type="InterPro" id="IPR008462">
    <property type="entry name" value="CsbD"/>
</dbReference>
<sequence length="65" mass="6719">MSFADKAKNKAEELAGKVKEKTGAVAGNEDLEADGQADQAKAGVKQGGEHLKDVAGDAKNSFTKD</sequence>
<proteinExistence type="inferred from homology"/>
<protein>
    <submittedName>
        <fullName evidence="4">CsbD family protein</fullName>
    </submittedName>
</protein>
<dbReference type="Gene3D" id="1.10.1470.10">
    <property type="entry name" value="YjbJ"/>
    <property type="match status" value="1"/>
</dbReference>
<feature type="compositionally biased region" description="Basic and acidic residues" evidence="2">
    <location>
        <begin position="47"/>
        <end position="65"/>
    </location>
</feature>
<dbReference type="Pfam" id="PF05532">
    <property type="entry name" value="CsbD"/>
    <property type="match status" value="1"/>
</dbReference>
<feature type="domain" description="CsbD-like" evidence="3">
    <location>
        <begin position="5"/>
        <end position="55"/>
    </location>
</feature>
<evidence type="ECO:0000313" key="5">
    <source>
        <dbReference type="Proteomes" id="UP000614410"/>
    </source>
</evidence>